<comment type="caution">
    <text evidence="8">Lacks conserved residue(s) required for the propagation of feature annotation.</text>
</comment>
<dbReference type="InterPro" id="IPR029044">
    <property type="entry name" value="Nucleotide-diphossugar_trans"/>
</dbReference>
<keyword evidence="5 8" id="KW-0460">Magnesium</keyword>
<dbReference type="PANTHER" id="PTHR19136:SF81">
    <property type="entry name" value="MOLYBDENUM COFACTOR GUANYLYLTRANSFERASE"/>
    <property type="match status" value="1"/>
</dbReference>
<feature type="domain" description="MobA-like NTP transferase" evidence="9">
    <location>
        <begin position="3"/>
        <end position="158"/>
    </location>
</feature>
<feature type="binding site" evidence="8">
    <location>
        <position position="101"/>
    </location>
    <ligand>
        <name>GTP</name>
        <dbReference type="ChEBI" id="CHEBI:37565"/>
    </ligand>
</feature>
<gene>
    <name evidence="8" type="primary">mobA</name>
    <name evidence="10" type="ORF">SAMN04487970_102678</name>
</gene>
<proteinExistence type="inferred from homology"/>
<evidence type="ECO:0000313" key="10">
    <source>
        <dbReference type="EMBL" id="SCW66961.1"/>
    </source>
</evidence>
<dbReference type="GO" id="GO:0005737">
    <property type="term" value="C:cytoplasm"/>
    <property type="evidence" value="ECO:0007669"/>
    <property type="project" value="UniProtKB-SubCell"/>
</dbReference>
<evidence type="ECO:0000256" key="8">
    <source>
        <dbReference type="HAMAP-Rule" id="MF_00316"/>
    </source>
</evidence>
<keyword evidence="6 8" id="KW-0342">GTP-binding</keyword>
<keyword evidence="2 8" id="KW-0808">Transferase</keyword>
<evidence type="ECO:0000313" key="11">
    <source>
        <dbReference type="Proteomes" id="UP000198601"/>
    </source>
</evidence>
<dbReference type="HAMAP" id="MF_00316">
    <property type="entry name" value="MobA"/>
    <property type="match status" value="1"/>
</dbReference>
<keyword evidence="11" id="KW-1185">Reference proteome</keyword>
<dbReference type="Proteomes" id="UP000198601">
    <property type="component" value="Unassembled WGS sequence"/>
</dbReference>
<feature type="binding site" evidence="8">
    <location>
        <position position="19"/>
    </location>
    <ligand>
        <name>GTP</name>
        <dbReference type="ChEBI" id="CHEBI:37565"/>
    </ligand>
</feature>
<dbReference type="AlphaFoldDB" id="A0A1G4SD64"/>
<dbReference type="GO" id="GO:0046872">
    <property type="term" value="F:metal ion binding"/>
    <property type="evidence" value="ECO:0007669"/>
    <property type="project" value="UniProtKB-KW"/>
</dbReference>
<name>A0A1G4SD64_9BACL</name>
<accession>A0A1G4SD64</accession>
<dbReference type="InterPro" id="IPR013482">
    <property type="entry name" value="Molybde_CF_guanTrfase"/>
</dbReference>
<dbReference type="GO" id="GO:0061603">
    <property type="term" value="F:molybdenum cofactor guanylyltransferase activity"/>
    <property type="evidence" value="ECO:0007669"/>
    <property type="project" value="UniProtKB-EC"/>
</dbReference>
<evidence type="ECO:0000256" key="1">
    <source>
        <dbReference type="ARBA" id="ARBA00022490"/>
    </source>
</evidence>
<dbReference type="GO" id="GO:0006777">
    <property type="term" value="P:Mo-molybdopterin cofactor biosynthetic process"/>
    <property type="evidence" value="ECO:0007669"/>
    <property type="project" value="UniProtKB-KW"/>
</dbReference>
<evidence type="ECO:0000256" key="6">
    <source>
        <dbReference type="ARBA" id="ARBA00023134"/>
    </source>
</evidence>
<dbReference type="SUPFAM" id="SSF53448">
    <property type="entry name" value="Nucleotide-diphospho-sugar transferases"/>
    <property type="match status" value="1"/>
</dbReference>
<reference evidence="11" key="1">
    <citation type="submission" date="2016-10" db="EMBL/GenBank/DDBJ databases">
        <authorList>
            <person name="Varghese N."/>
            <person name="Submissions S."/>
        </authorList>
    </citation>
    <scope>NUCLEOTIDE SEQUENCE [LARGE SCALE GENOMIC DNA]</scope>
    <source>
        <strain evidence="11">CGMCC 1.8946</strain>
    </source>
</reference>
<protein>
    <recommendedName>
        <fullName evidence="8">Probable molybdenum cofactor guanylyltransferase</fullName>
        <shortName evidence="8">MoCo guanylyltransferase</shortName>
        <ecNumber evidence="8">2.7.7.77</ecNumber>
    </recommendedName>
    <alternativeName>
        <fullName evidence="8">GTP:molybdopterin guanylyltransferase</fullName>
    </alternativeName>
    <alternativeName>
        <fullName evidence="8">Mo-MPT guanylyltransferase</fullName>
    </alternativeName>
    <alternativeName>
        <fullName evidence="8">Molybdopterin guanylyltransferase</fullName>
    </alternativeName>
    <alternativeName>
        <fullName evidence="8">Molybdopterin-guanine dinucleotide synthase</fullName>
        <shortName evidence="8">MGD synthase</shortName>
    </alternativeName>
</protein>
<organism evidence="10 11">
    <name type="scientific">Paenibacillus tianmuensis</name>
    <dbReference type="NCBI Taxonomy" id="624147"/>
    <lineage>
        <taxon>Bacteria</taxon>
        <taxon>Bacillati</taxon>
        <taxon>Bacillota</taxon>
        <taxon>Bacilli</taxon>
        <taxon>Bacillales</taxon>
        <taxon>Paenibacillaceae</taxon>
        <taxon>Paenibacillus</taxon>
    </lineage>
</organism>
<dbReference type="Pfam" id="PF12804">
    <property type="entry name" value="NTP_transf_3"/>
    <property type="match status" value="1"/>
</dbReference>
<comment type="catalytic activity">
    <reaction evidence="8">
        <text>Mo-molybdopterin + GTP + H(+) = Mo-molybdopterin guanine dinucleotide + diphosphate</text>
        <dbReference type="Rhea" id="RHEA:34243"/>
        <dbReference type="ChEBI" id="CHEBI:15378"/>
        <dbReference type="ChEBI" id="CHEBI:33019"/>
        <dbReference type="ChEBI" id="CHEBI:37565"/>
        <dbReference type="ChEBI" id="CHEBI:71302"/>
        <dbReference type="ChEBI" id="CHEBI:71310"/>
        <dbReference type="EC" id="2.7.7.77"/>
    </reaction>
</comment>
<keyword evidence="7 8" id="KW-0501">Molybdenum cofactor biosynthesis</keyword>
<keyword evidence="3 8" id="KW-0479">Metal-binding</keyword>
<evidence type="ECO:0000256" key="7">
    <source>
        <dbReference type="ARBA" id="ARBA00023150"/>
    </source>
</evidence>
<sequence length="205" mass="22458">MTGVILAGGQNRRMGGQSKALLMYEGNTFLARQLTELGSLCAELLIVTQEPERYEAVVHAFSGESPVRIIPDQQPGRGPLAGFQAAMRAASYEELWIVGCDMPWVDAEAAKVLSELRSSVGADAAVAKIDGRLHPLHGVYLKNCLSEAERLLAANDLRLMGLLDSVALQVADESFLERKGISKGFIRNINDPDEYERLTGKRLRF</sequence>
<dbReference type="EMBL" id="FMTT01000026">
    <property type="protein sequence ID" value="SCW66961.1"/>
    <property type="molecule type" value="Genomic_DNA"/>
</dbReference>
<comment type="subcellular location">
    <subcellularLocation>
        <location evidence="8">Cytoplasm</location>
    </subcellularLocation>
</comment>
<evidence type="ECO:0000256" key="3">
    <source>
        <dbReference type="ARBA" id="ARBA00022723"/>
    </source>
</evidence>
<keyword evidence="4 8" id="KW-0547">Nucleotide-binding</keyword>
<dbReference type="InterPro" id="IPR025877">
    <property type="entry name" value="MobA-like_NTP_Trfase"/>
</dbReference>
<comment type="function">
    <text evidence="8">Transfers a GMP moiety from GTP to Mo-molybdopterin (Mo-MPT) cofactor (Moco or molybdenum cofactor) to form Mo-molybdopterin guanine dinucleotide (Mo-MGD) cofactor.</text>
</comment>
<evidence type="ECO:0000256" key="5">
    <source>
        <dbReference type="ARBA" id="ARBA00022842"/>
    </source>
</evidence>
<dbReference type="CDD" id="cd02503">
    <property type="entry name" value="MobA"/>
    <property type="match status" value="1"/>
</dbReference>
<feature type="binding site" evidence="8">
    <location>
        <begin position="6"/>
        <end position="8"/>
    </location>
    <ligand>
        <name>GTP</name>
        <dbReference type="ChEBI" id="CHEBI:37565"/>
    </ligand>
</feature>
<keyword evidence="1 8" id="KW-0963">Cytoplasm</keyword>
<evidence type="ECO:0000259" key="9">
    <source>
        <dbReference type="Pfam" id="PF12804"/>
    </source>
</evidence>
<comment type="domain">
    <text evidence="8">The N-terminal domain determines nucleotide recognition and specific binding, while the C-terminal domain determines the specific binding to the target protein.</text>
</comment>
<dbReference type="PANTHER" id="PTHR19136">
    <property type="entry name" value="MOLYBDENUM COFACTOR GUANYLYLTRANSFERASE"/>
    <property type="match status" value="1"/>
</dbReference>
<feature type="binding site" evidence="8">
    <location>
        <position position="101"/>
    </location>
    <ligand>
        <name>Mg(2+)</name>
        <dbReference type="ChEBI" id="CHEBI:18420"/>
    </ligand>
</feature>
<dbReference type="STRING" id="624147.SAMN04487970_102678"/>
<evidence type="ECO:0000256" key="2">
    <source>
        <dbReference type="ARBA" id="ARBA00022679"/>
    </source>
</evidence>
<dbReference type="EC" id="2.7.7.77" evidence="8"/>
<dbReference type="RefSeq" id="WP_245719708.1">
    <property type="nucleotide sequence ID" value="NZ_FMTT01000026.1"/>
</dbReference>
<comment type="cofactor">
    <cofactor evidence="8">
        <name>Mg(2+)</name>
        <dbReference type="ChEBI" id="CHEBI:18420"/>
    </cofactor>
</comment>
<dbReference type="Gene3D" id="3.90.550.10">
    <property type="entry name" value="Spore Coat Polysaccharide Biosynthesis Protein SpsA, Chain A"/>
    <property type="match status" value="1"/>
</dbReference>
<comment type="similarity">
    <text evidence="8">Belongs to the MobA family.</text>
</comment>
<dbReference type="GO" id="GO:0005525">
    <property type="term" value="F:GTP binding"/>
    <property type="evidence" value="ECO:0007669"/>
    <property type="project" value="UniProtKB-UniRule"/>
</dbReference>
<evidence type="ECO:0000256" key="4">
    <source>
        <dbReference type="ARBA" id="ARBA00022741"/>
    </source>
</evidence>
<feature type="binding site" evidence="8">
    <location>
        <position position="72"/>
    </location>
    <ligand>
        <name>GTP</name>
        <dbReference type="ChEBI" id="CHEBI:37565"/>
    </ligand>
</feature>